<dbReference type="AlphaFoldDB" id="A0AA96GFQ0"/>
<dbReference type="Proteomes" id="UP001302719">
    <property type="component" value="Chromosome"/>
</dbReference>
<keyword evidence="2" id="KW-1185">Reference proteome</keyword>
<organism evidence="1 2">
    <name type="scientific">Candidatus Nitrospira allomarina</name>
    <dbReference type="NCBI Taxonomy" id="3020900"/>
    <lineage>
        <taxon>Bacteria</taxon>
        <taxon>Pseudomonadati</taxon>
        <taxon>Nitrospirota</taxon>
        <taxon>Nitrospiria</taxon>
        <taxon>Nitrospirales</taxon>
        <taxon>Nitrospiraceae</taxon>
        <taxon>Nitrospira</taxon>
    </lineage>
</organism>
<evidence type="ECO:0008006" key="3">
    <source>
        <dbReference type="Google" id="ProtNLM"/>
    </source>
</evidence>
<accession>A0AA96GFQ0</accession>
<reference evidence="1 2" key="1">
    <citation type="submission" date="2023-01" db="EMBL/GenBank/DDBJ databases">
        <title>Cultivation and genomic characterization of new, ubiquitous marine nitrite-oxidizing bacteria from the Nitrospirales.</title>
        <authorList>
            <person name="Mueller A.J."/>
            <person name="Daebeler A."/>
            <person name="Herbold C.W."/>
            <person name="Kirkegaard R.H."/>
            <person name="Daims H."/>
        </authorList>
    </citation>
    <scope>NUCLEOTIDE SEQUENCE [LARGE SCALE GENOMIC DNA]</scope>
    <source>
        <strain evidence="1 2">VA</strain>
    </source>
</reference>
<name>A0AA96GFQ0_9BACT</name>
<dbReference type="EMBL" id="CP116967">
    <property type="protein sequence ID" value="WNM59240.1"/>
    <property type="molecule type" value="Genomic_DNA"/>
</dbReference>
<dbReference type="Gene3D" id="2.60.40.10">
    <property type="entry name" value="Immunoglobulins"/>
    <property type="match status" value="1"/>
</dbReference>
<dbReference type="KEGG" id="nall:PP769_05595"/>
<evidence type="ECO:0000313" key="1">
    <source>
        <dbReference type="EMBL" id="WNM59240.1"/>
    </source>
</evidence>
<proteinExistence type="predicted"/>
<dbReference type="InterPro" id="IPR013783">
    <property type="entry name" value="Ig-like_fold"/>
</dbReference>
<dbReference type="InterPro" id="IPR014756">
    <property type="entry name" value="Ig_E-set"/>
</dbReference>
<dbReference type="SUPFAM" id="SSF81296">
    <property type="entry name" value="E set domains"/>
    <property type="match status" value="1"/>
</dbReference>
<protein>
    <recommendedName>
        <fullName evidence="3">IPT/TIG domain-containing protein</fullName>
    </recommendedName>
</protein>
<dbReference type="RefSeq" id="WP_312645945.1">
    <property type="nucleotide sequence ID" value="NZ_CP116967.1"/>
</dbReference>
<sequence>MLVRISYLFGPLVFLAFGLIGVDGSWGQGVPGQSVEESGGFVIPESIKGFDEQKVKNDPICDSSVRPQIDHVKPDEMKTGDSVVVEGKYFGKKKECLHGVTFGSVPAKAFSFVDDERVEVVVPEGLRSGVTFLNIETGGGTARKGVLIQSKD</sequence>
<gene>
    <name evidence="1" type="ORF">PP769_05595</name>
</gene>
<evidence type="ECO:0000313" key="2">
    <source>
        <dbReference type="Proteomes" id="UP001302719"/>
    </source>
</evidence>